<keyword evidence="2" id="KW-1185">Reference proteome</keyword>
<reference evidence="2" key="1">
    <citation type="journal article" date="2023" name="G3 (Bethesda)">
        <title>Genome assembly and association tests identify interacting loci associated with vigor, precocity, and sex in interspecific pistachio rootstocks.</title>
        <authorList>
            <person name="Palmer W."/>
            <person name="Jacygrad E."/>
            <person name="Sagayaradj S."/>
            <person name="Cavanaugh K."/>
            <person name="Han R."/>
            <person name="Bertier L."/>
            <person name="Beede B."/>
            <person name="Kafkas S."/>
            <person name="Golino D."/>
            <person name="Preece J."/>
            <person name="Michelmore R."/>
        </authorList>
    </citation>
    <scope>NUCLEOTIDE SEQUENCE [LARGE SCALE GENOMIC DNA]</scope>
</reference>
<comment type="caution">
    <text evidence="1">The sequence shown here is derived from an EMBL/GenBank/DDBJ whole genome shotgun (WGS) entry which is preliminary data.</text>
</comment>
<organism evidence="1 2">
    <name type="scientific">Pistacia integerrima</name>
    <dbReference type="NCBI Taxonomy" id="434235"/>
    <lineage>
        <taxon>Eukaryota</taxon>
        <taxon>Viridiplantae</taxon>
        <taxon>Streptophyta</taxon>
        <taxon>Embryophyta</taxon>
        <taxon>Tracheophyta</taxon>
        <taxon>Spermatophyta</taxon>
        <taxon>Magnoliopsida</taxon>
        <taxon>eudicotyledons</taxon>
        <taxon>Gunneridae</taxon>
        <taxon>Pentapetalae</taxon>
        <taxon>rosids</taxon>
        <taxon>malvids</taxon>
        <taxon>Sapindales</taxon>
        <taxon>Anacardiaceae</taxon>
        <taxon>Pistacia</taxon>
    </lineage>
</organism>
<proteinExistence type="predicted"/>
<evidence type="ECO:0000313" key="1">
    <source>
        <dbReference type="EMBL" id="KAJ0048612.1"/>
    </source>
</evidence>
<dbReference type="Proteomes" id="UP001163603">
    <property type="component" value="Chromosome 2"/>
</dbReference>
<sequence length="882" mass="98525">MYHLVKPELTQLLQILATKHRLPNVASLLQKCKDKHQLNQVHAHMIATGLIQYPPAASKLVAAFAVSTVFGATSTARSIAERVRGLDSYTWNTIIRGYLEENKPKNAFLVYSCMRKKALQVDTYTLMFVTKACGLISLTLGEQIHVQICKLGFESEIIIQTALLQVYASFGELSDMDQLFDEMPHRDMVTWNSLIAVYAQHSSHFKVLELLRAMVYNGLRPNESTAVSMLSAFSSLKALREGKVVHCFAVRNFVNLDVFVYNALIDMYSKCGNLPYALRIFKLMPVRSVVSWTSMINGYCDNNFPNEALDLFKQMESKGVKPDEITMLSVVSICSKLGSFELGEWIDQYVEKSGFAKGSLSIANALINMHAKCGNIEKACQIFDGIPEKTLVSWTSIIHGLAVHGLGISALVRFSQMLREGFEPDGIVFLSILSACSYAGLVDEGRKCFDSMIKDYRLEPWQEHYACMVDLLCRAGLINEAFKFVVNMPAEPDPVMLRILLRACQNQGDIDTASRIMNYLYQLCPKRSEDYLLISNLYATVSKWAAAAEVRDQMKFRGLINRNPGLSSIEMSNLYKDFCEVFPGEPLPKPEDDTRTSAKFSIKILLWHKFKPLYLEEIEVVNILHSHRTFEVEQDRFIYNNDTSKSTIEAMLSTMSIPVKASLVKEILSYVKEMTKNNIYARYKIPSMHVHIGIFVDKPAEVPRDYGVTDLKQNSSSILEIVKVEASNEAPTCAVCLEEVVFGSLATRMPCSHVFHSGCIGHCMIGYLNPISPVLARDVGIFQSSSRQPTRVGTPCRGSIPGANTGASGKTQYTNGTLYVGRILLNTNEGWRQRNILIPTPYFGLGNCIGANKVSSSDGDTCHSTTIEGMLSAMNIPTNLSW</sequence>
<accession>A0ACC0ZEQ7</accession>
<name>A0ACC0ZEQ7_9ROSI</name>
<protein>
    <submittedName>
        <fullName evidence="1">Uncharacterized protein</fullName>
    </submittedName>
</protein>
<gene>
    <name evidence="1" type="ORF">Pint_15233</name>
</gene>
<evidence type="ECO:0000313" key="2">
    <source>
        <dbReference type="Proteomes" id="UP001163603"/>
    </source>
</evidence>
<dbReference type="EMBL" id="CM047737">
    <property type="protein sequence ID" value="KAJ0048612.1"/>
    <property type="molecule type" value="Genomic_DNA"/>
</dbReference>